<name>A0A4Q5LMC9_9SPHI</name>
<accession>A0A4Q5LMC9</accession>
<dbReference type="Proteomes" id="UP000293331">
    <property type="component" value="Unassembled WGS sequence"/>
</dbReference>
<evidence type="ECO:0000313" key="2">
    <source>
        <dbReference type="EMBL" id="RYU90941.1"/>
    </source>
</evidence>
<evidence type="ECO:0008006" key="4">
    <source>
        <dbReference type="Google" id="ProtNLM"/>
    </source>
</evidence>
<comment type="caution">
    <text evidence="2">The sequence shown here is derived from an EMBL/GenBank/DDBJ whole genome shotgun (WGS) entry which is preliminary data.</text>
</comment>
<keyword evidence="1" id="KW-0732">Signal</keyword>
<dbReference type="OrthoDB" id="798527at2"/>
<feature type="chain" id="PRO_5020554898" description="Lipoprotein" evidence="1">
    <location>
        <begin position="22"/>
        <end position="123"/>
    </location>
</feature>
<gene>
    <name evidence="2" type="ORF">EWM62_09935</name>
</gene>
<protein>
    <recommendedName>
        <fullName evidence="4">Lipoprotein</fullName>
    </recommendedName>
</protein>
<reference evidence="2 3" key="1">
    <citation type="submission" date="2019-02" db="EMBL/GenBank/DDBJ databases">
        <title>Bacterial novel species Mucilaginibacter sp. 17JY9-4 isolated from soil.</title>
        <authorList>
            <person name="Jung H.-Y."/>
        </authorList>
    </citation>
    <scope>NUCLEOTIDE SEQUENCE [LARGE SCALE GENOMIC DNA]</scope>
    <source>
        <strain evidence="2 3">17JY9-4</strain>
    </source>
</reference>
<dbReference type="PROSITE" id="PS51257">
    <property type="entry name" value="PROKAR_LIPOPROTEIN"/>
    <property type="match status" value="1"/>
</dbReference>
<dbReference type="EMBL" id="SEWG01000003">
    <property type="protein sequence ID" value="RYU90941.1"/>
    <property type="molecule type" value="Genomic_DNA"/>
</dbReference>
<evidence type="ECO:0000256" key="1">
    <source>
        <dbReference type="SAM" id="SignalP"/>
    </source>
</evidence>
<evidence type="ECO:0000313" key="3">
    <source>
        <dbReference type="Proteomes" id="UP000293331"/>
    </source>
</evidence>
<feature type="signal peptide" evidence="1">
    <location>
        <begin position="1"/>
        <end position="21"/>
    </location>
</feature>
<sequence>MKVSTILIALTIISLYSCSTATKKTDITGTYVTQFKNDYSFTADTLIVTSEANSQTFNIERRTGFNKIRDGKTFPKEFKSKKWVSSYDAEKQLLQETELGKQISVLPEKQVLKLGDTEYQKVK</sequence>
<dbReference type="AlphaFoldDB" id="A0A4Q5LMC9"/>
<keyword evidence="3" id="KW-1185">Reference proteome</keyword>
<proteinExistence type="predicted"/>
<dbReference type="RefSeq" id="WP_129876489.1">
    <property type="nucleotide sequence ID" value="NZ_SEWG01000003.1"/>
</dbReference>
<organism evidence="2 3">
    <name type="scientific">Mucilaginibacter terrigena</name>
    <dbReference type="NCBI Taxonomy" id="2492395"/>
    <lineage>
        <taxon>Bacteria</taxon>
        <taxon>Pseudomonadati</taxon>
        <taxon>Bacteroidota</taxon>
        <taxon>Sphingobacteriia</taxon>
        <taxon>Sphingobacteriales</taxon>
        <taxon>Sphingobacteriaceae</taxon>
        <taxon>Mucilaginibacter</taxon>
    </lineage>
</organism>